<dbReference type="EMBL" id="JAODYY010000020">
    <property type="protein sequence ID" value="MDH0126947.1"/>
    <property type="molecule type" value="Genomic_DNA"/>
</dbReference>
<dbReference type="Proteomes" id="UP001158087">
    <property type="component" value="Unassembled WGS sequence"/>
</dbReference>
<name>A0AA42H348_9HYPH</name>
<evidence type="ECO:0000313" key="1">
    <source>
        <dbReference type="EMBL" id="MDH0126947.1"/>
    </source>
</evidence>
<gene>
    <name evidence="1" type="ORF">N7376_23535</name>
</gene>
<evidence type="ECO:0000313" key="2">
    <source>
        <dbReference type="Proteomes" id="UP001158087"/>
    </source>
</evidence>
<sequence>MDAGSVSDMSFALCHLVGS</sequence>
<protein>
    <submittedName>
        <fullName evidence="1">Uncharacterized protein</fullName>
    </submittedName>
</protein>
<comment type="caution">
    <text evidence="1">The sequence shown here is derived from an EMBL/GenBank/DDBJ whole genome shotgun (WGS) entry which is preliminary data.</text>
</comment>
<accession>A0AA42H348</accession>
<organism evidence="1 2">
    <name type="scientific">Brucella intermedia GD04153</name>
    <dbReference type="NCBI Taxonomy" id="2975438"/>
    <lineage>
        <taxon>Bacteria</taxon>
        <taxon>Pseudomonadati</taxon>
        <taxon>Pseudomonadota</taxon>
        <taxon>Alphaproteobacteria</taxon>
        <taxon>Hyphomicrobiales</taxon>
        <taxon>Brucellaceae</taxon>
        <taxon>Brucella/Ochrobactrum group</taxon>
        <taxon>Brucella</taxon>
    </lineage>
</organism>
<dbReference type="AlphaFoldDB" id="A0AA42H348"/>
<reference evidence="1" key="1">
    <citation type="submission" date="2022-09" db="EMBL/GenBank/DDBJ databases">
        <title>Intensive care unit water sources are persistently colonized with multi-drug resistant bacteria and are the site of extensive horizontal gene transfer of antibiotic resistance genes.</title>
        <authorList>
            <person name="Diorio-Toth L."/>
        </authorList>
    </citation>
    <scope>NUCLEOTIDE SEQUENCE</scope>
    <source>
        <strain evidence="1">GD04153</strain>
    </source>
</reference>
<proteinExistence type="predicted"/>